<dbReference type="Proteomes" id="UP001066276">
    <property type="component" value="Chromosome 4_2"/>
</dbReference>
<dbReference type="EMBL" id="JANPWB010000008">
    <property type="protein sequence ID" value="KAJ1161763.1"/>
    <property type="molecule type" value="Genomic_DNA"/>
</dbReference>
<protein>
    <submittedName>
        <fullName evidence="2">Uncharacterized protein</fullName>
    </submittedName>
</protein>
<name>A0AAV7SEX4_PLEWA</name>
<organism evidence="2 3">
    <name type="scientific">Pleurodeles waltl</name>
    <name type="common">Iberian ribbed newt</name>
    <dbReference type="NCBI Taxonomy" id="8319"/>
    <lineage>
        <taxon>Eukaryota</taxon>
        <taxon>Metazoa</taxon>
        <taxon>Chordata</taxon>
        <taxon>Craniata</taxon>
        <taxon>Vertebrata</taxon>
        <taxon>Euteleostomi</taxon>
        <taxon>Amphibia</taxon>
        <taxon>Batrachia</taxon>
        <taxon>Caudata</taxon>
        <taxon>Salamandroidea</taxon>
        <taxon>Salamandridae</taxon>
        <taxon>Pleurodelinae</taxon>
        <taxon>Pleurodeles</taxon>
    </lineage>
</organism>
<feature type="region of interest" description="Disordered" evidence="1">
    <location>
        <begin position="61"/>
        <end position="106"/>
    </location>
</feature>
<keyword evidence="3" id="KW-1185">Reference proteome</keyword>
<comment type="caution">
    <text evidence="2">The sequence shown here is derived from an EMBL/GenBank/DDBJ whole genome shotgun (WGS) entry which is preliminary data.</text>
</comment>
<proteinExistence type="predicted"/>
<gene>
    <name evidence="2" type="ORF">NDU88_002244</name>
</gene>
<accession>A0AAV7SEX4</accession>
<reference evidence="2" key="1">
    <citation type="journal article" date="2022" name="bioRxiv">
        <title>Sequencing and chromosome-scale assembly of the giantPleurodeles waltlgenome.</title>
        <authorList>
            <person name="Brown T."/>
            <person name="Elewa A."/>
            <person name="Iarovenko S."/>
            <person name="Subramanian E."/>
            <person name="Araus A.J."/>
            <person name="Petzold A."/>
            <person name="Susuki M."/>
            <person name="Suzuki K.-i.T."/>
            <person name="Hayashi T."/>
            <person name="Toyoda A."/>
            <person name="Oliveira C."/>
            <person name="Osipova E."/>
            <person name="Leigh N.D."/>
            <person name="Simon A."/>
            <person name="Yun M.H."/>
        </authorList>
    </citation>
    <scope>NUCLEOTIDE SEQUENCE</scope>
    <source>
        <strain evidence="2">20211129_DDA</strain>
        <tissue evidence="2">Liver</tissue>
    </source>
</reference>
<evidence type="ECO:0000313" key="2">
    <source>
        <dbReference type="EMBL" id="KAJ1161763.1"/>
    </source>
</evidence>
<dbReference type="AlphaFoldDB" id="A0AAV7SEX4"/>
<evidence type="ECO:0000313" key="3">
    <source>
        <dbReference type="Proteomes" id="UP001066276"/>
    </source>
</evidence>
<evidence type="ECO:0000256" key="1">
    <source>
        <dbReference type="SAM" id="MobiDB-lite"/>
    </source>
</evidence>
<sequence length="106" mass="10878">MGAEGDALLTFAEAEWLSFSDGVRVVSAAAPLAPALVYRLLTSIHPVCADQRGISRCLGSSADSLGQWEKSPSENSGSPPTVRDSGLFIQQGERGGSNKDGAGGGE</sequence>